<feature type="transmembrane region" description="Helical" evidence="1">
    <location>
        <begin position="64"/>
        <end position="82"/>
    </location>
</feature>
<organism evidence="2 3">
    <name type="scientific">Orbilia oligospora</name>
    <name type="common">Nematode-trapping fungus</name>
    <name type="synonym">Arthrobotrys oligospora</name>
    <dbReference type="NCBI Taxonomy" id="2813651"/>
    <lineage>
        <taxon>Eukaryota</taxon>
        <taxon>Fungi</taxon>
        <taxon>Dikarya</taxon>
        <taxon>Ascomycota</taxon>
        <taxon>Pezizomycotina</taxon>
        <taxon>Orbiliomycetes</taxon>
        <taxon>Orbiliales</taxon>
        <taxon>Orbiliaceae</taxon>
        <taxon>Orbilia</taxon>
    </lineage>
</organism>
<dbReference type="EMBL" id="WIQW01000055">
    <property type="protein sequence ID" value="KAF3091671.1"/>
    <property type="molecule type" value="Genomic_DNA"/>
</dbReference>
<gene>
    <name evidence="2" type="ORF">TWF102_008657</name>
</gene>
<comment type="caution">
    <text evidence="2">The sequence shown here is derived from an EMBL/GenBank/DDBJ whole genome shotgun (WGS) entry which is preliminary data.</text>
</comment>
<keyword evidence="1" id="KW-0812">Transmembrane</keyword>
<proteinExistence type="predicted"/>
<reference evidence="2 3" key="1">
    <citation type="submission" date="2019-06" db="EMBL/GenBank/DDBJ databases">
        <authorList>
            <person name="Palmer J.M."/>
        </authorList>
    </citation>
    <scope>NUCLEOTIDE SEQUENCE [LARGE SCALE GENOMIC DNA]</scope>
    <source>
        <strain evidence="2 3">TWF102</strain>
    </source>
</reference>
<name>A0A7C8NKT7_ORBOL</name>
<dbReference type="AlphaFoldDB" id="A0A7C8NKT7"/>
<evidence type="ECO:0000256" key="1">
    <source>
        <dbReference type="SAM" id="Phobius"/>
    </source>
</evidence>
<sequence length="168" mass="18450">MGNETRRGDDARQDWRVGFAPTGFAGIFVFLFRSGGCGTRHHLSSRKGSVFLGFLGKTWDVTRTHFSFAFSVLFFLVIIPPPQEKYKENKKMQCKAEASHVSCEKVGLPSCGACKTADLGGQVWEGRPQRKMPSAGSVEEDIGSFSLARFFSGTTQFASFLGPNILVV</sequence>
<accession>A0A7C8NKT7</accession>
<protein>
    <submittedName>
        <fullName evidence="2">Uncharacterized protein</fullName>
    </submittedName>
</protein>
<dbReference type="Proteomes" id="UP000475325">
    <property type="component" value="Unassembled WGS sequence"/>
</dbReference>
<evidence type="ECO:0000313" key="3">
    <source>
        <dbReference type="Proteomes" id="UP000475325"/>
    </source>
</evidence>
<keyword evidence="1" id="KW-0472">Membrane</keyword>
<keyword evidence="1" id="KW-1133">Transmembrane helix</keyword>
<evidence type="ECO:0000313" key="2">
    <source>
        <dbReference type="EMBL" id="KAF3091671.1"/>
    </source>
</evidence>